<proteinExistence type="predicted"/>
<feature type="region of interest" description="Disordered" evidence="1">
    <location>
        <begin position="20"/>
        <end position="57"/>
    </location>
</feature>
<feature type="compositionally biased region" description="Low complexity" evidence="1">
    <location>
        <begin position="20"/>
        <end position="37"/>
    </location>
</feature>
<feature type="compositionally biased region" description="Basic residues" evidence="1">
    <location>
        <begin position="93"/>
        <end position="102"/>
    </location>
</feature>
<feature type="region of interest" description="Disordered" evidence="1">
    <location>
        <begin position="268"/>
        <end position="299"/>
    </location>
</feature>
<evidence type="ECO:0000313" key="2">
    <source>
        <dbReference type="EMBL" id="CAK5267633.1"/>
    </source>
</evidence>
<accession>A0AAD2H400</accession>
<dbReference type="Proteomes" id="UP001295794">
    <property type="component" value="Unassembled WGS sequence"/>
</dbReference>
<reference evidence="2" key="1">
    <citation type="submission" date="2023-11" db="EMBL/GenBank/DDBJ databases">
        <authorList>
            <person name="De Vega J J."/>
            <person name="De Vega J J."/>
        </authorList>
    </citation>
    <scope>NUCLEOTIDE SEQUENCE</scope>
</reference>
<feature type="region of interest" description="Disordered" evidence="1">
    <location>
        <begin position="181"/>
        <end position="204"/>
    </location>
</feature>
<keyword evidence="3" id="KW-1185">Reference proteome</keyword>
<dbReference type="EMBL" id="CAVNYO010000129">
    <property type="protein sequence ID" value="CAK5267633.1"/>
    <property type="molecule type" value="Genomic_DNA"/>
</dbReference>
<feature type="region of interest" description="Disordered" evidence="1">
    <location>
        <begin position="92"/>
        <end position="153"/>
    </location>
</feature>
<organism evidence="2 3">
    <name type="scientific">Mycena citricolor</name>
    <dbReference type="NCBI Taxonomy" id="2018698"/>
    <lineage>
        <taxon>Eukaryota</taxon>
        <taxon>Fungi</taxon>
        <taxon>Dikarya</taxon>
        <taxon>Basidiomycota</taxon>
        <taxon>Agaricomycotina</taxon>
        <taxon>Agaricomycetes</taxon>
        <taxon>Agaricomycetidae</taxon>
        <taxon>Agaricales</taxon>
        <taxon>Marasmiineae</taxon>
        <taxon>Mycenaceae</taxon>
        <taxon>Mycena</taxon>
    </lineage>
</organism>
<feature type="region of interest" description="Disordered" evidence="1">
    <location>
        <begin position="227"/>
        <end position="249"/>
    </location>
</feature>
<protein>
    <submittedName>
        <fullName evidence="2">Uncharacterized protein</fullName>
    </submittedName>
</protein>
<feature type="compositionally biased region" description="Basic residues" evidence="1">
    <location>
        <begin position="281"/>
        <end position="299"/>
    </location>
</feature>
<dbReference type="AlphaFoldDB" id="A0AAD2H400"/>
<name>A0AAD2H400_9AGAR</name>
<evidence type="ECO:0000256" key="1">
    <source>
        <dbReference type="SAM" id="MobiDB-lite"/>
    </source>
</evidence>
<feature type="compositionally biased region" description="Low complexity" evidence="1">
    <location>
        <begin position="132"/>
        <end position="148"/>
    </location>
</feature>
<feature type="compositionally biased region" description="Low complexity" evidence="1">
    <location>
        <begin position="188"/>
        <end position="200"/>
    </location>
</feature>
<evidence type="ECO:0000313" key="3">
    <source>
        <dbReference type="Proteomes" id="UP001295794"/>
    </source>
</evidence>
<gene>
    <name evidence="2" type="ORF">MYCIT1_LOCUS10318</name>
</gene>
<comment type="caution">
    <text evidence="2">The sequence shown here is derived from an EMBL/GenBank/DDBJ whole genome shotgun (WGS) entry which is preliminary data.</text>
</comment>
<feature type="compositionally biased region" description="Low complexity" evidence="1">
    <location>
        <begin position="48"/>
        <end position="57"/>
    </location>
</feature>
<sequence>MRANPAFDARTPYSSYFLSGLMSPSSSPSSPASSYSFDFPRRGSLPESSSSSFATSAGDDSSFYLAMHSPAVVDKNQYRSFLSLDLAESLSLKSRHARRSTRSQREQADPVPDSPSLLPPSPVFARSSPVHSSRAIPSPKPAPSASLPCVPSPVTTGSQVIEIRISRTVAPVDIRSVPQRKPSLVSQATRASATTSTVSTRYRRKRRNKALACLEGRRPALALNTTGDFMSLSDGDDSDSDVGSPSDMDLSLRDDQLIMLIARLNDGELMPHNASPSAKSSHSHSRKRESSKRSLRRSKTAIGLKSFMDFQNDDESSWGWNSFIEVRS</sequence>